<dbReference type="PROSITE" id="PS51257">
    <property type="entry name" value="PROKAR_LIPOPROTEIN"/>
    <property type="match status" value="1"/>
</dbReference>
<evidence type="ECO:0000313" key="4">
    <source>
        <dbReference type="Proteomes" id="UP000011518"/>
    </source>
</evidence>
<dbReference type="Gene3D" id="2.170.270.10">
    <property type="entry name" value="SET domain"/>
    <property type="match status" value="1"/>
</dbReference>
<dbReference type="EMBL" id="KB320992">
    <property type="protein sequence ID" value="ELW49533.1"/>
    <property type="molecule type" value="Genomic_DNA"/>
</dbReference>
<evidence type="ECO:0000256" key="1">
    <source>
        <dbReference type="SAM" id="SignalP"/>
    </source>
</evidence>
<dbReference type="SUPFAM" id="SSF82199">
    <property type="entry name" value="SET domain"/>
    <property type="match status" value="1"/>
</dbReference>
<sequence length="125" mass="14211">MGRIAFHISGLVMSCMSLLNHSCDPNCSIVFNGPHLLLRAVRDIEVGEELTICYLDMLMTSEERRKQLRDQYCFECDCFRCQTQDKEMTLIGAGAVGELPQFLYVLCISKAKTKLQTPKERAMIV</sequence>
<dbReference type="PROSITE" id="PS50280">
    <property type="entry name" value="SET"/>
    <property type="match status" value="1"/>
</dbReference>
<reference evidence="4" key="1">
    <citation type="submission" date="2012-07" db="EMBL/GenBank/DDBJ databases">
        <title>Genome of the Chinese tree shrew, a rising model animal genetically related to primates.</title>
        <authorList>
            <person name="Zhang G."/>
            <person name="Fan Y."/>
            <person name="Yao Y."/>
            <person name="Huang Z."/>
        </authorList>
    </citation>
    <scope>NUCLEOTIDE SEQUENCE [LARGE SCALE GENOMIC DNA]</scope>
</reference>
<feature type="chain" id="PRO_5003999231" evidence="1">
    <location>
        <begin position="18"/>
        <end position="125"/>
    </location>
</feature>
<dbReference type="PANTHER" id="PTHR12197:SF288">
    <property type="entry name" value="HISTONE-LYSINE N-METHYLTRANSFERASE SMYD3"/>
    <property type="match status" value="1"/>
</dbReference>
<protein>
    <submittedName>
        <fullName evidence="3">SET and MYND domain-containing protein 3</fullName>
    </submittedName>
</protein>
<evidence type="ECO:0000313" key="3">
    <source>
        <dbReference type="EMBL" id="ELW49533.1"/>
    </source>
</evidence>
<accession>L9JGQ4</accession>
<dbReference type="InterPro" id="IPR046341">
    <property type="entry name" value="SET_dom_sf"/>
</dbReference>
<dbReference type="Proteomes" id="UP000011518">
    <property type="component" value="Unassembled WGS sequence"/>
</dbReference>
<dbReference type="PANTHER" id="PTHR12197">
    <property type="entry name" value="HISTONE-LYSINE N-METHYLTRANSFERASE SMYD"/>
    <property type="match status" value="1"/>
</dbReference>
<name>L9JGQ4_TUPCH</name>
<dbReference type="AlphaFoldDB" id="L9JGQ4"/>
<reference evidence="4" key="2">
    <citation type="journal article" date="2013" name="Nat. Commun.">
        <title>Genome of the Chinese tree shrew.</title>
        <authorList>
            <person name="Fan Y."/>
            <person name="Huang Z.Y."/>
            <person name="Cao C.C."/>
            <person name="Chen C.S."/>
            <person name="Chen Y.X."/>
            <person name="Fan D.D."/>
            <person name="He J."/>
            <person name="Hou H.L."/>
            <person name="Hu L."/>
            <person name="Hu X.T."/>
            <person name="Jiang X.T."/>
            <person name="Lai R."/>
            <person name="Lang Y.S."/>
            <person name="Liang B."/>
            <person name="Liao S.G."/>
            <person name="Mu D."/>
            <person name="Ma Y.Y."/>
            <person name="Niu Y.Y."/>
            <person name="Sun X.Q."/>
            <person name="Xia J.Q."/>
            <person name="Xiao J."/>
            <person name="Xiong Z.Q."/>
            <person name="Xu L."/>
            <person name="Yang L."/>
            <person name="Zhang Y."/>
            <person name="Zhao W."/>
            <person name="Zhao X.D."/>
            <person name="Zheng Y.T."/>
            <person name="Zhou J.M."/>
            <person name="Zhu Y.B."/>
            <person name="Zhang G.J."/>
            <person name="Wang J."/>
            <person name="Yao Y.G."/>
        </authorList>
    </citation>
    <scope>NUCLEOTIDE SEQUENCE [LARGE SCALE GENOMIC DNA]</scope>
</reference>
<dbReference type="GO" id="GO:0005634">
    <property type="term" value="C:nucleus"/>
    <property type="evidence" value="ECO:0007669"/>
    <property type="project" value="TreeGrafter"/>
</dbReference>
<dbReference type="InterPro" id="IPR001214">
    <property type="entry name" value="SET_dom"/>
</dbReference>
<gene>
    <name evidence="3" type="ORF">TREES_T100003284</name>
</gene>
<evidence type="ECO:0000259" key="2">
    <source>
        <dbReference type="PROSITE" id="PS50280"/>
    </source>
</evidence>
<keyword evidence="1" id="KW-0732">Signal</keyword>
<organism evidence="3 4">
    <name type="scientific">Tupaia chinensis</name>
    <name type="common">Chinese tree shrew</name>
    <name type="synonym">Tupaia belangeri chinensis</name>
    <dbReference type="NCBI Taxonomy" id="246437"/>
    <lineage>
        <taxon>Eukaryota</taxon>
        <taxon>Metazoa</taxon>
        <taxon>Chordata</taxon>
        <taxon>Craniata</taxon>
        <taxon>Vertebrata</taxon>
        <taxon>Euteleostomi</taxon>
        <taxon>Mammalia</taxon>
        <taxon>Eutheria</taxon>
        <taxon>Euarchontoglires</taxon>
        <taxon>Scandentia</taxon>
        <taxon>Tupaiidae</taxon>
        <taxon>Tupaia</taxon>
    </lineage>
</organism>
<dbReference type="Pfam" id="PF00856">
    <property type="entry name" value="SET"/>
    <property type="match status" value="1"/>
</dbReference>
<dbReference type="eggNOG" id="KOG2084">
    <property type="taxonomic scope" value="Eukaryota"/>
</dbReference>
<feature type="domain" description="SET" evidence="2">
    <location>
        <begin position="1"/>
        <end position="55"/>
    </location>
</feature>
<dbReference type="InterPro" id="IPR050869">
    <property type="entry name" value="H3K4_H4K5_MeTrfase"/>
</dbReference>
<dbReference type="InParanoid" id="L9JGQ4"/>
<proteinExistence type="predicted"/>
<dbReference type="STRING" id="246437.L9JGQ4"/>
<feature type="signal peptide" evidence="1">
    <location>
        <begin position="1"/>
        <end position="17"/>
    </location>
</feature>
<keyword evidence="4" id="KW-1185">Reference proteome</keyword>